<evidence type="ECO:0000313" key="4">
    <source>
        <dbReference type="EMBL" id="AKP49968.1"/>
    </source>
</evidence>
<reference evidence="4 5" key="1">
    <citation type="submission" date="2015-07" db="EMBL/GenBank/DDBJ databases">
        <authorList>
            <person name="Kim K.M."/>
        </authorList>
    </citation>
    <scope>NUCLEOTIDE SEQUENCE [LARGE SCALE GENOMIC DNA]</scope>
    <source>
        <strain evidence="4 5">KCTC 12363</strain>
    </source>
</reference>
<dbReference type="SUPFAM" id="SSF111369">
    <property type="entry name" value="HlyD-like secretion proteins"/>
    <property type="match status" value="1"/>
</dbReference>
<dbReference type="OrthoDB" id="1522646at2"/>
<organism evidence="4 5">
    <name type="scientific">Cyclobacterium amurskyense</name>
    <dbReference type="NCBI Taxonomy" id="320787"/>
    <lineage>
        <taxon>Bacteria</taxon>
        <taxon>Pseudomonadati</taxon>
        <taxon>Bacteroidota</taxon>
        <taxon>Cytophagia</taxon>
        <taxon>Cytophagales</taxon>
        <taxon>Cyclobacteriaceae</taxon>
        <taxon>Cyclobacterium</taxon>
    </lineage>
</organism>
<dbReference type="NCBIfam" id="TIGR01730">
    <property type="entry name" value="RND_mfp"/>
    <property type="match status" value="1"/>
</dbReference>
<accession>A0A0H4PB42</accession>
<evidence type="ECO:0000256" key="1">
    <source>
        <dbReference type="ARBA" id="ARBA00009477"/>
    </source>
</evidence>
<keyword evidence="5" id="KW-1185">Reference proteome</keyword>
<name>A0A0H4PB42_9BACT</name>
<dbReference type="InterPro" id="IPR058625">
    <property type="entry name" value="MdtA-like_BSH"/>
</dbReference>
<evidence type="ECO:0000259" key="2">
    <source>
        <dbReference type="Pfam" id="PF25917"/>
    </source>
</evidence>
<dbReference type="Proteomes" id="UP000036520">
    <property type="component" value="Chromosome"/>
</dbReference>
<dbReference type="Gene3D" id="2.40.30.170">
    <property type="match status" value="1"/>
</dbReference>
<evidence type="ECO:0000259" key="3">
    <source>
        <dbReference type="Pfam" id="PF25975"/>
    </source>
</evidence>
<dbReference type="EMBL" id="CP012040">
    <property type="protein sequence ID" value="AKP49968.1"/>
    <property type="molecule type" value="Genomic_DNA"/>
</dbReference>
<dbReference type="STRING" id="320787.CA2015_0499"/>
<dbReference type="AlphaFoldDB" id="A0A0H4PB42"/>
<gene>
    <name evidence="4" type="ORF">CA2015_0499</name>
</gene>
<dbReference type="InterPro" id="IPR058649">
    <property type="entry name" value="CzcB_C"/>
</dbReference>
<dbReference type="Gene3D" id="2.40.50.100">
    <property type="match status" value="2"/>
</dbReference>
<dbReference type="RefSeq" id="WP_048640454.1">
    <property type="nucleotide sequence ID" value="NZ_CP012040.1"/>
</dbReference>
<dbReference type="Pfam" id="PF25975">
    <property type="entry name" value="CzcB_C"/>
    <property type="match status" value="1"/>
</dbReference>
<dbReference type="Pfam" id="PF25917">
    <property type="entry name" value="BSH_RND"/>
    <property type="match status" value="1"/>
</dbReference>
<dbReference type="KEGG" id="camu:CA2015_0499"/>
<protein>
    <submittedName>
        <fullName evidence="4">Efflux transporter, RND family, MFP subunit</fullName>
    </submittedName>
</protein>
<dbReference type="PANTHER" id="PTHR30469:SF15">
    <property type="entry name" value="HLYD FAMILY OF SECRETION PROTEINS"/>
    <property type="match status" value="1"/>
</dbReference>
<feature type="domain" description="CzcB-like C-terminal circularly permuted SH3-like" evidence="3">
    <location>
        <begin position="288"/>
        <end position="342"/>
    </location>
</feature>
<dbReference type="InterPro" id="IPR006143">
    <property type="entry name" value="RND_pump_MFP"/>
</dbReference>
<comment type="similarity">
    <text evidence="1">Belongs to the membrane fusion protein (MFP) (TC 8.A.1) family.</text>
</comment>
<dbReference type="PANTHER" id="PTHR30469">
    <property type="entry name" value="MULTIDRUG RESISTANCE PROTEIN MDTA"/>
    <property type="match status" value="1"/>
</dbReference>
<evidence type="ECO:0000313" key="5">
    <source>
        <dbReference type="Proteomes" id="UP000036520"/>
    </source>
</evidence>
<dbReference type="GO" id="GO:1990281">
    <property type="term" value="C:efflux pump complex"/>
    <property type="evidence" value="ECO:0007669"/>
    <property type="project" value="TreeGrafter"/>
</dbReference>
<sequence>MNKTLLFCSLIFFFSCGVETQEIEEIPMETFRDEVKATPVKVGQSQRKSFDYLINASGKIEAENQVMSIVERSGYLIELKVEEGQQVKKGDIIALLDKTDSELEWEKAQVSLRTASAEYESLKIVSSVETTFSENLDKNSRDEFWRASSGLLAAQIAVREAENNLAKTEVKAPITGAIADLKIKKGSLVNAGDEICLVLSTRSLEMKVKVLESDISYVKKGQKTEVYPVSGTSDSEREKITGTVTSINPKVDENGLVQVTIKLSAGGSLLSGMNARAVIRAPQNNNLVVPKEAVVYRSGRPVVFTIDNNEAIWNYIEVGKDNGREIEVLDGLEADKTVIVSNNVQLGHQAAVQITTD</sequence>
<dbReference type="PROSITE" id="PS51257">
    <property type="entry name" value="PROKAR_LIPOPROTEIN"/>
    <property type="match status" value="1"/>
</dbReference>
<proteinExistence type="inferred from homology"/>
<feature type="domain" description="Multidrug resistance protein MdtA-like barrel-sandwich hybrid" evidence="2">
    <location>
        <begin position="73"/>
        <end position="199"/>
    </location>
</feature>
<dbReference type="GO" id="GO:0015562">
    <property type="term" value="F:efflux transmembrane transporter activity"/>
    <property type="evidence" value="ECO:0007669"/>
    <property type="project" value="TreeGrafter"/>
</dbReference>
<dbReference type="Gene3D" id="2.40.420.20">
    <property type="match status" value="1"/>
</dbReference>